<gene>
    <name evidence="2" type="ORF">EQG68_10205</name>
</gene>
<feature type="transmembrane region" description="Helical" evidence="1">
    <location>
        <begin position="66"/>
        <end position="82"/>
    </location>
</feature>
<dbReference type="RefSeq" id="WP_129464790.1">
    <property type="nucleotide sequence ID" value="NZ_SBKQ01000010.1"/>
</dbReference>
<keyword evidence="1" id="KW-0812">Transmembrane</keyword>
<accession>A0A4Q1KP83</accession>
<proteinExistence type="predicted"/>
<keyword evidence="1" id="KW-0472">Membrane</keyword>
<protein>
    <submittedName>
        <fullName evidence="2">Uncharacterized protein</fullName>
    </submittedName>
</protein>
<reference evidence="3" key="1">
    <citation type="submission" date="2019-01" db="EMBL/GenBank/DDBJ databases">
        <title>Cytophagaceae bacterium strain CAR-16.</title>
        <authorList>
            <person name="Chen W.-M."/>
        </authorList>
    </citation>
    <scope>NUCLEOTIDE SEQUENCE [LARGE SCALE GENOMIC DNA]</scope>
    <source>
        <strain evidence="3">ICH-30</strain>
    </source>
</reference>
<dbReference type="OrthoDB" id="982911at2"/>
<keyword evidence="1" id="KW-1133">Transmembrane helix</keyword>
<organism evidence="2 3">
    <name type="scientific">Flavobacterium piscinae</name>
    <dbReference type="NCBI Taxonomy" id="2506424"/>
    <lineage>
        <taxon>Bacteria</taxon>
        <taxon>Pseudomonadati</taxon>
        <taxon>Bacteroidota</taxon>
        <taxon>Flavobacteriia</taxon>
        <taxon>Flavobacteriales</taxon>
        <taxon>Flavobacteriaceae</taxon>
        <taxon>Flavobacterium</taxon>
    </lineage>
</organism>
<dbReference type="Proteomes" id="UP000289734">
    <property type="component" value="Unassembled WGS sequence"/>
</dbReference>
<evidence type="ECO:0000313" key="2">
    <source>
        <dbReference type="EMBL" id="RXR31250.1"/>
    </source>
</evidence>
<sequence>MKNKGLLLAIILYFLIVNTSYFWESHLGLLAFPFYLILGVVYLGFIFVFIRNIYFLIKENFSEKKRFITCGLLLLVLTLTFLKPKGIFDFERLESSNILEAQSEGAANCTTVIKLKKDYTFNKRSICFGVSKVKGNFIFQNDTIYFKNIQLGKLDTEFYSFAVIEPDEFNKMNKHFILKCFKNKTDSTGTKLNITKIEWESLKHL</sequence>
<name>A0A4Q1KP83_9FLAO</name>
<feature type="transmembrane region" description="Helical" evidence="1">
    <location>
        <begin position="32"/>
        <end position="54"/>
    </location>
</feature>
<evidence type="ECO:0000313" key="3">
    <source>
        <dbReference type="Proteomes" id="UP000289734"/>
    </source>
</evidence>
<comment type="caution">
    <text evidence="2">The sequence shown here is derived from an EMBL/GenBank/DDBJ whole genome shotgun (WGS) entry which is preliminary data.</text>
</comment>
<keyword evidence="3" id="KW-1185">Reference proteome</keyword>
<dbReference type="AlphaFoldDB" id="A0A4Q1KP83"/>
<dbReference type="EMBL" id="SBKQ01000010">
    <property type="protein sequence ID" value="RXR31250.1"/>
    <property type="molecule type" value="Genomic_DNA"/>
</dbReference>
<evidence type="ECO:0000256" key="1">
    <source>
        <dbReference type="SAM" id="Phobius"/>
    </source>
</evidence>